<reference evidence="4 5" key="1">
    <citation type="submission" date="2019-08" db="EMBL/GenBank/DDBJ databases">
        <title>The genome of the soybean aphid Biotype 1, its phylome, world population structure and adaptation to the North American continent.</title>
        <authorList>
            <person name="Giordano R."/>
            <person name="Donthu R.K."/>
            <person name="Hernandez A.G."/>
            <person name="Wright C.L."/>
            <person name="Zimin A.V."/>
        </authorList>
    </citation>
    <scope>NUCLEOTIDE SEQUENCE [LARGE SCALE GENOMIC DNA]</scope>
    <source>
        <tissue evidence="4">Whole aphids</tissue>
    </source>
</reference>
<accession>A0A6G0U3U3</accession>
<evidence type="ECO:0000313" key="4">
    <source>
        <dbReference type="EMBL" id="KAE9543791.1"/>
    </source>
</evidence>
<keyword evidence="5" id="KW-1185">Reference proteome</keyword>
<evidence type="ECO:0000313" key="5">
    <source>
        <dbReference type="Proteomes" id="UP000475862"/>
    </source>
</evidence>
<dbReference type="GO" id="GO:0008299">
    <property type="term" value="P:isoprenoid biosynthetic process"/>
    <property type="evidence" value="ECO:0007669"/>
    <property type="project" value="InterPro"/>
</dbReference>
<protein>
    <recommendedName>
        <fullName evidence="3">DUF4817 domain-containing protein</fullName>
    </recommendedName>
</protein>
<dbReference type="InterPro" id="IPR032135">
    <property type="entry name" value="DUF4817"/>
</dbReference>
<gene>
    <name evidence="4" type="ORF">AGLY_002021</name>
</gene>
<dbReference type="InterPro" id="IPR018294">
    <property type="entry name" value="ISPD_synthase_CS"/>
</dbReference>
<evidence type="ECO:0000256" key="1">
    <source>
        <dbReference type="SAM" id="MobiDB-lite"/>
    </source>
</evidence>
<dbReference type="Proteomes" id="UP000475862">
    <property type="component" value="Unassembled WGS sequence"/>
</dbReference>
<dbReference type="PROSITE" id="PS01295">
    <property type="entry name" value="ISPD"/>
    <property type="match status" value="1"/>
</dbReference>
<feature type="signal peptide" evidence="2">
    <location>
        <begin position="1"/>
        <end position="22"/>
    </location>
</feature>
<keyword evidence="2" id="KW-0732">Signal</keyword>
<organism evidence="4 5">
    <name type="scientific">Aphis glycines</name>
    <name type="common">Soybean aphid</name>
    <dbReference type="NCBI Taxonomy" id="307491"/>
    <lineage>
        <taxon>Eukaryota</taxon>
        <taxon>Metazoa</taxon>
        <taxon>Ecdysozoa</taxon>
        <taxon>Arthropoda</taxon>
        <taxon>Hexapoda</taxon>
        <taxon>Insecta</taxon>
        <taxon>Pterygota</taxon>
        <taxon>Neoptera</taxon>
        <taxon>Paraneoptera</taxon>
        <taxon>Hemiptera</taxon>
        <taxon>Sternorrhyncha</taxon>
        <taxon>Aphidomorpha</taxon>
        <taxon>Aphidoidea</taxon>
        <taxon>Aphididae</taxon>
        <taxon>Aphidini</taxon>
        <taxon>Aphis</taxon>
        <taxon>Aphis</taxon>
    </lineage>
</organism>
<feature type="compositionally biased region" description="Basic and acidic residues" evidence="1">
    <location>
        <begin position="140"/>
        <end position="149"/>
    </location>
</feature>
<comment type="caution">
    <text evidence="4">The sequence shown here is derived from an EMBL/GenBank/DDBJ whole genome shotgun (WGS) entry which is preliminary data.</text>
</comment>
<dbReference type="GO" id="GO:0003824">
    <property type="term" value="F:catalytic activity"/>
    <property type="evidence" value="ECO:0007669"/>
    <property type="project" value="InterPro"/>
</dbReference>
<dbReference type="Pfam" id="PF16087">
    <property type="entry name" value="DUF4817"/>
    <property type="match status" value="1"/>
</dbReference>
<proteinExistence type="predicted"/>
<feature type="chain" id="PRO_5026174517" description="DUF4817 domain-containing protein" evidence="2">
    <location>
        <begin position="23"/>
        <end position="170"/>
    </location>
</feature>
<evidence type="ECO:0000259" key="3">
    <source>
        <dbReference type="Pfam" id="PF16087"/>
    </source>
</evidence>
<dbReference type="EMBL" id="VYZN01000006">
    <property type="protein sequence ID" value="KAE9543791.1"/>
    <property type="molecule type" value="Genomic_DNA"/>
</dbReference>
<dbReference type="AlphaFoldDB" id="A0A6G0U3U3"/>
<feature type="region of interest" description="Disordered" evidence="1">
    <location>
        <begin position="140"/>
        <end position="170"/>
    </location>
</feature>
<sequence length="170" mass="19326">MLILSPTVAVYILLLLSRQAKETNHVQPYRGHIGLTTNHYTTSTYKQLQTYYYNQKLIKIGSGGYLQGMRSVSSGLLFLYISDSISSARLRHEQRVLIVKTHYQNGEHYAVTVRKLRTILGHHNAPNESTVRRLIKKFEESGSTQDKKISGRPRSGRSEANVTVVHDSVR</sequence>
<evidence type="ECO:0000256" key="2">
    <source>
        <dbReference type="SAM" id="SignalP"/>
    </source>
</evidence>
<name>A0A6G0U3U3_APHGL</name>
<feature type="domain" description="DUF4817" evidence="3">
    <location>
        <begin position="93"/>
        <end position="145"/>
    </location>
</feature>
<dbReference type="OrthoDB" id="6610996at2759"/>